<dbReference type="Gramene" id="KCW68388">
    <property type="protein sequence ID" value="KCW68388"/>
    <property type="gene ID" value="EUGRSUZ_F02041"/>
</dbReference>
<reference evidence="1" key="1">
    <citation type="submission" date="2013-07" db="EMBL/GenBank/DDBJ databases">
        <title>The genome of Eucalyptus grandis.</title>
        <authorList>
            <person name="Schmutz J."/>
            <person name="Hayes R."/>
            <person name="Myburg A."/>
            <person name="Tuskan G."/>
            <person name="Grattapaglia D."/>
            <person name="Rokhsar D.S."/>
        </authorList>
    </citation>
    <scope>NUCLEOTIDE SEQUENCE</scope>
    <source>
        <tissue evidence="1">Leaf extractions</tissue>
    </source>
</reference>
<name>A0A059BQK1_EUCGR</name>
<gene>
    <name evidence="1" type="ORF">EUGRSUZ_F02041</name>
</gene>
<proteinExistence type="predicted"/>
<sequence>MSIKWASDAGRLLMHYFREISRNSHSWRLAGINCMLGLSISLSWRFRLPTGLFLISSLVEDDSKSLSRSGVIDIPFAKLWQWLTLFLSRKIKKSKSKLK</sequence>
<dbReference type="AlphaFoldDB" id="A0A059BQK1"/>
<evidence type="ECO:0000313" key="1">
    <source>
        <dbReference type="EMBL" id="KCW68388.1"/>
    </source>
</evidence>
<accession>A0A059BQK1</accession>
<organism evidence="1">
    <name type="scientific">Eucalyptus grandis</name>
    <name type="common">Flooded gum</name>
    <dbReference type="NCBI Taxonomy" id="71139"/>
    <lineage>
        <taxon>Eukaryota</taxon>
        <taxon>Viridiplantae</taxon>
        <taxon>Streptophyta</taxon>
        <taxon>Embryophyta</taxon>
        <taxon>Tracheophyta</taxon>
        <taxon>Spermatophyta</taxon>
        <taxon>Magnoliopsida</taxon>
        <taxon>eudicotyledons</taxon>
        <taxon>Gunneridae</taxon>
        <taxon>Pentapetalae</taxon>
        <taxon>rosids</taxon>
        <taxon>malvids</taxon>
        <taxon>Myrtales</taxon>
        <taxon>Myrtaceae</taxon>
        <taxon>Myrtoideae</taxon>
        <taxon>Eucalypteae</taxon>
        <taxon>Eucalyptus</taxon>
    </lineage>
</organism>
<protein>
    <submittedName>
        <fullName evidence="1">Uncharacterized protein</fullName>
    </submittedName>
</protein>
<dbReference type="EMBL" id="KK198758">
    <property type="protein sequence ID" value="KCW68388.1"/>
    <property type="molecule type" value="Genomic_DNA"/>
</dbReference>
<dbReference type="InParanoid" id="A0A059BQK1"/>